<sequence>MFANTFIFRSSESDEEVQSTRFRSKFVRNLPLYQEYCLQDVRENIKRLQKSSLSELIISQCVQGLEPQVEKLSHSQTCSPQSSPSPAPECFTTPPSTKPKLIKVTPSTLWQDLEEVKGSGLLQNLCSKEIRLHETAFELICSEASYLRSLEIAVKYFYGSKALRQTLTQMEHHILFSNIEQVMTTSEKFLTDLELQLGECFLIGSQVGDVVLRHCPAFHRLYVSYVTNMMYQEALIRQLQQQNKDFQSVLSKLERSPVCQRQNLKSFLVLPFQRITRIKLILETIFRLSKAESYSFTNLEKAIQAVHEVVQECDNGVRKMKQIEELICLEMHLDFDKVKSIPLVISGRFLMHQGPVKQLSLENSTHSRMSFTHIYLHLLSDMLIISSKRDERFEVLDHAEFPTRSRCERFNAEALGLPPNSFLLHLSKRKTGPATVLVLVTDTRLAKESWINALSSKE</sequence>
<dbReference type="PROSITE" id="PS50010">
    <property type="entry name" value="DH_2"/>
    <property type="match status" value="1"/>
</dbReference>
<dbReference type="Ensembl" id="ENSNMLT00000015885.1">
    <property type="protein sequence ID" value="ENSNMLP00000014114.1"/>
    <property type="gene ID" value="ENSNMLG00000009447.1"/>
</dbReference>
<dbReference type="SUPFAM" id="SSF50729">
    <property type="entry name" value="PH domain-like"/>
    <property type="match status" value="1"/>
</dbReference>
<dbReference type="Pfam" id="PF00621">
    <property type="entry name" value="RhoGEF"/>
    <property type="match status" value="1"/>
</dbReference>
<reference evidence="3" key="1">
    <citation type="submission" date="2025-08" db="UniProtKB">
        <authorList>
            <consortium name="Ensembl"/>
        </authorList>
    </citation>
    <scope>IDENTIFICATION</scope>
</reference>
<dbReference type="CDD" id="cd00160">
    <property type="entry name" value="RhoGEF"/>
    <property type="match status" value="1"/>
</dbReference>
<proteinExistence type="predicted"/>
<feature type="compositionally biased region" description="Low complexity" evidence="1">
    <location>
        <begin position="74"/>
        <end position="84"/>
    </location>
</feature>
<dbReference type="InterPro" id="IPR035899">
    <property type="entry name" value="DBL_dom_sf"/>
</dbReference>
<dbReference type="SMART" id="SM00325">
    <property type="entry name" value="RhoGEF"/>
    <property type="match status" value="1"/>
</dbReference>
<dbReference type="Gene3D" id="2.30.29.30">
    <property type="entry name" value="Pleckstrin-homology domain (PH domain)/Phosphotyrosine-binding domain (PTB)"/>
    <property type="match status" value="1"/>
</dbReference>
<dbReference type="SUPFAM" id="SSF48065">
    <property type="entry name" value="DBL homology domain (DH-domain)"/>
    <property type="match status" value="1"/>
</dbReference>
<dbReference type="Proteomes" id="UP000694523">
    <property type="component" value="Unplaced"/>
</dbReference>
<evidence type="ECO:0000313" key="3">
    <source>
        <dbReference type="Ensembl" id="ENSNMLP00000014114.1"/>
    </source>
</evidence>
<dbReference type="InterPro" id="IPR011993">
    <property type="entry name" value="PH-like_dom_sf"/>
</dbReference>
<evidence type="ECO:0000256" key="1">
    <source>
        <dbReference type="SAM" id="MobiDB-lite"/>
    </source>
</evidence>
<accession>A0A8C6WKJ7</accession>
<organism evidence="3 4">
    <name type="scientific">Neogobius melanostomus</name>
    <name type="common">round goby</name>
    <dbReference type="NCBI Taxonomy" id="47308"/>
    <lineage>
        <taxon>Eukaryota</taxon>
        <taxon>Metazoa</taxon>
        <taxon>Chordata</taxon>
        <taxon>Craniata</taxon>
        <taxon>Vertebrata</taxon>
        <taxon>Euteleostomi</taxon>
        <taxon>Actinopterygii</taxon>
        <taxon>Neopterygii</taxon>
        <taxon>Teleostei</taxon>
        <taxon>Neoteleostei</taxon>
        <taxon>Acanthomorphata</taxon>
        <taxon>Gobiaria</taxon>
        <taxon>Gobiiformes</taxon>
        <taxon>Gobioidei</taxon>
        <taxon>Gobiidae</taxon>
        <taxon>Benthophilinae</taxon>
        <taxon>Neogobiini</taxon>
        <taxon>Neogobius</taxon>
    </lineage>
</organism>
<dbReference type="Gene3D" id="1.20.900.10">
    <property type="entry name" value="Dbl homology (DH) domain"/>
    <property type="match status" value="1"/>
</dbReference>
<protein>
    <submittedName>
        <fullName evidence="3">Si:ch73-15b2.5</fullName>
    </submittedName>
</protein>
<dbReference type="AlphaFoldDB" id="A0A8C6WKJ7"/>
<dbReference type="PANTHER" id="PTHR12845">
    <property type="entry name" value="GUANINE NUCLEOTIDE EXCHANGE FACTOR"/>
    <property type="match status" value="1"/>
</dbReference>
<dbReference type="InterPro" id="IPR047271">
    <property type="entry name" value="Ephexin-like"/>
</dbReference>
<dbReference type="PANTHER" id="PTHR12845:SF2">
    <property type="entry name" value="DH DOMAIN-CONTAINING PROTEIN-RELATED"/>
    <property type="match status" value="1"/>
</dbReference>
<dbReference type="GO" id="GO:0005085">
    <property type="term" value="F:guanyl-nucleotide exchange factor activity"/>
    <property type="evidence" value="ECO:0007669"/>
    <property type="project" value="InterPro"/>
</dbReference>
<evidence type="ECO:0000313" key="4">
    <source>
        <dbReference type="Proteomes" id="UP000694523"/>
    </source>
</evidence>
<evidence type="ECO:0000259" key="2">
    <source>
        <dbReference type="PROSITE" id="PS50010"/>
    </source>
</evidence>
<dbReference type="GO" id="GO:0005737">
    <property type="term" value="C:cytoplasm"/>
    <property type="evidence" value="ECO:0007669"/>
    <property type="project" value="TreeGrafter"/>
</dbReference>
<feature type="region of interest" description="Disordered" evidence="1">
    <location>
        <begin position="73"/>
        <end position="92"/>
    </location>
</feature>
<keyword evidence="4" id="KW-1185">Reference proteome</keyword>
<dbReference type="GO" id="GO:0005634">
    <property type="term" value="C:nucleus"/>
    <property type="evidence" value="ECO:0007669"/>
    <property type="project" value="TreeGrafter"/>
</dbReference>
<feature type="domain" description="DH" evidence="2">
    <location>
        <begin position="131"/>
        <end position="316"/>
    </location>
</feature>
<name>A0A8C6WKJ7_9GOBI</name>
<reference evidence="3" key="2">
    <citation type="submission" date="2025-09" db="UniProtKB">
        <authorList>
            <consortium name="Ensembl"/>
        </authorList>
    </citation>
    <scope>IDENTIFICATION</scope>
</reference>
<dbReference type="InterPro" id="IPR000219">
    <property type="entry name" value="DH_dom"/>
</dbReference>